<keyword evidence="2" id="KW-0575">Peroxidase</keyword>
<evidence type="ECO:0000259" key="1">
    <source>
        <dbReference type="PROSITE" id="PS51352"/>
    </source>
</evidence>
<dbReference type="Proteomes" id="UP001597297">
    <property type="component" value="Unassembled WGS sequence"/>
</dbReference>
<dbReference type="PANTHER" id="PTHR42852:SF13">
    <property type="entry name" value="PROTEIN DIPZ"/>
    <property type="match status" value="1"/>
</dbReference>
<reference evidence="3" key="1">
    <citation type="journal article" date="2019" name="Int. J. Syst. Evol. Microbiol.">
        <title>The Global Catalogue of Microorganisms (GCM) 10K type strain sequencing project: providing services to taxonomists for standard genome sequencing and annotation.</title>
        <authorList>
            <consortium name="The Broad Institute Genomics Platform"/>
            <consortium name="The Broad Institute Genome Sequencing Center for Infectious Disease"/>
            <person name="Wu L."/>
            <person name="Ma J."/>
        </authorList>
    </citation>
    <scope>NUCLEOTIDE SEQUENCE [LARGE SCALE GENOMIC DNA]</scope>
    <source>
        <strain evidence="3">JCM 16545</strain>
    </source>
</reference>
<sequence length="354" mass="39325">MIIATAVSSWAGSQLGAERIVKEQRLAELEWQQELLAAQTLSEKSEVYEKRPNNEIYTDQMFAELESSLDEPWVMPYIVWQLQYRPYMNSATVIKLIEVVEKYHTTSPQLGEFCIAIVAAGASDLTTAEGITTSQTLKNKKENFINKVIRGGKTAAVRGQAAFALSAMVAQLGDSPEVNKRRFDLLRKAIIDAADSKVGEVTLADLAKEEIYRMTKLSKGAVAPNLVGSDTKGMPLKLSDIKGRVTVLVFWRSWENYQEVSRVMKKLAATYAGQPVEIIGVSGDFLSSVRELEKMGEVTGRTFADPYGKLFQIYRVTDTPMTFVIDREGKIQYNGVLSSFVDLTVSALLAPEQE</sequence>
<dbReference type="PANTHER" id="PTHR42852">
    <property type="entry name" value="THIOL:DISULFIDE INTERCHANGE PROTEIN DSBE"/>
    <property type="match status" value="1"/>
</dbReference>
<evidence type="ECO:0000313" key="3">
    <source>
        <dbReference type="Proteomes" id="UP001597297"/>
    </source>
</evidence>
<dbReference type="InterPro" id="IPR000866">
    <property type="entry name" value="AhpC/TSA"/>
</dbReference>
<dbReference type="Pfam" id="PF00578">
    <property type="entry name" value="AhpC-TSA"/>
    <property type="match status" value="1"/>
</dbReference>
<dbReference type="PROSITE" id="PS51352">
    <property type="entry name" value="THIOREDOXIN_2"/>
    <property type="match status" value="1"/>
</dbReference>
<dbReference type="InterPro" id="IPR013766">
    <property type="entry name" value="Thioredoxin_domain"/>
</dbReference>
<protein>
    <submittedName>
        <fullName evidence="2">Peroxiredoxin family protein</fullName>
        <ecNumber evidence="2">1.11.1.24</ecNumber>
    </submittedName>
</protein>
<organism evidence="2 3">
    <name type="scientific">Rubritalea spongiae</name>
    <dbReference type="NCBI Taxonomy" id="430797"/>
    <lineage>
        <taxon>Bacteria</taxon>
        <taxon>Pseudomonadati</taxon>
        <taxon>Verrucomicrobiota</taxon>
        <taxon>Verrucomicrobiia</taxon>
        <taxon>Verrucomicrobiales</taxon>
        <taxon>Rubritaleaceae</taxon>
        <taxon>Rubritalea</taxon>
    </lineage>
</organism>
<dbReference type="Gene3D" id="3.40.30.10">
    <property type="entry name" value="Glutaredoxin"/>
    <property type="match status" value="1"/>
</dbReference>
<comment type="caution">
    <text evidence="2">The sequence shown here is derived from an EMBL/GenBank/DDBJ whole genome shotgun (WGS) entry which is preliminary data.</text>
</comment>
<keyword evidence="3" id="KW-1185">Reference proteome</keyword>
<dbReference type="EC" id="1.11.1.24" evidence="2"/>
<feature type="domain" description="Thioredoxin" evidence="1">
    <location>
        <begin position="217"/>
        <end position="354"/>
    </location>
</feature>
<evidence type="ECO:0000313" key="2">
    <source>
        <dbReference type="EMBL" id="MFD2276311.1"/>
    </source>
</evidence>
<name>A0ABW5E1R4_9BACT</name>
<accession>A0ABW5E1R4</accession>
<dbReference type="InterPro" id="IPR050553">
    <property type="entry name" value="Thioredoxin_ResA/DsbE_sf"/>
</dbReference>
<keyword evidence="2" id="KW-0560">Oxidoreductase</keyword>
<dbReference type="SUPFAM" id="SSF52833">
    <property type="entry name" value="Thioredoxin-like"/>
    <property type="match status" value="1"/>
</dbReference>
<dbReference type="EMBL" id="JBHUJC010000020">
    <property type="protein sequence ID" value="MFD2276311.1"/>
    <property type="molecule type" value="Genomic_DNA"/>
</dbReference>
<dbReference type="RefSeq" id="WP_377094346.1">
    <property type="nucleotide sequence ID" value="NZ_JBHSJM010000001.1"/>
</dbReference>
<dbReference type="CDD" id="cd02966">
    <property type="entry name" value="TlpA_like_family"/>
    <property type="match status" value="1"/>
</dbReference>
<gene>
    <name evidence="2" type="ORF">ACFSQZ_07510</name>
</gene>
<dbReference type="InterPro" id="IPR036249">
    <property type="entry name" value="Thioredoxin-like_sf"/>
</dbReference>
<proteinExistence type="predicted"/>
<dbReference type="GO" id="GO:0140824">
    <property type="term" value="F:thioredoxin-dependent peroxiredoxin activity"/>
    <property type="evidence" value="ECO:0007669"/>
    <property type="project" value="UniProtKB-EC"/>
</dbReference>